<proteinExistence type="predicted"/>
<keyword evidence="3" id="KW-1185">Reference proteome</keyword>
<name>A0A401TY59_CHIPU</name>
<dbReference type="Proteomes" id="UP000287033">
    <property type="component" value="Unassembled WGS sequence"/>
</dbReference>
<sequence length="76" mass="8023">MLSCSDEVAVPDYLDLSVTEMEVADALTLELSRGAFPQADATVLLQGETPSLDPAARVSSVSGTEDTDDNVNDTYV</sequence>
<feature type="region of interest" description="Disordered" evidence="1">
    <location>
        <begin position="49"/>
        <end position="76"/>
    </location>
</feature>
<gene>
    <name evidence="2" type="ORF">chiPu_0031577</name>
</gene>
<comment type="caution">
    <text evidence="2">The sequence shown here is derived from an EMBL/GenBank/DDBJ whole genome shotgun (WGS) entry which is preliminary data.</text>
</comment>
<evidence type="ECO:0000313" key="2">
    <source>
        <dbReference type="EMBL" id="GCC47559.1"/>
    </source>
</evidence>
<accession>A0A401TY59</accession>
<dbReference type="EMBL" id="BEZZ01213384">
    <property type="protein sequence ID" value="GCC47559.1"/>
    <property type="molecule type" value="Genomic_DNA"/>
</dbReference>
<reference evidence="2 3" key="1">
    <citation type="journal article" date="2018" name="Nat. Ecol. Evol.">
        <title>Shark genomes provide insights into elasmobranch evolution and the origin of vertebrates.</title>
        <authorList>
            <person name="Hara Y"/>
            <person name="Yamaguchi K"/>
            <person name="Onimaru K"/>
            <person name="Kadota M"/>
            <person name="Koyanagi M"/>
            <person name="Keeley SD"/>
            <person name="Tatsumi K"/>
            <person name="Tanaka K"/>
            <person name="Motone F"/>
            <person name="Kageyama Y"/>
            <person name="Nozu R"/>
            <person name="Adachi N"/>
            <person name="Nishimura O"/>
            <person name="Nakagawa R"/>
            <person name="Tanegashima C"/>
            <person name="Kiyatake I"/>
            <person name="Matsumoto R"/>
            <person name="Murakumo K"/>
            <person name="Nishida K"/>
            <person name="Terakita A"/>
            <person name="Kuratani S"/>
            <person name="Sato K"/>
            <person name="Hyodo S Kuraku.S."/>
        </authorList>
    </citation>
    <scope>NUCLEOTIDE SEQUENCE [LARGE SCALE GENOMIC DNA]</scope>
</reference>
<evidence type="ECO:0000256" key="1">
    <source>
        <dbReference type="SAM" id="MobiDB-lite"/>
    </source>
</evidence>
<evidence type="ECO:0000313" key="3">
    <source>
        <dbReference type="Proteomes" id="UP000287033"/>
    </source>
</evidence>
<protein>
    <submittedName>
        <fullName evidence="2">Uncharacterized protein</fullName>
    </submittedName>
</protein>
<dbReference type="AlphaFoldDB" id="A0A401TY59"/>
<organism evidence="2 3">
    <name type="scientific">Chiloscyllium punctatum</name>
    <name type="common">Brownbanded bambooshark</name>
    <name type="synonym">Hemiscyllium punctatum</name>
    <dbReference type="NCBI Taxonomy" id="137246"/>
    <lineage>
        <taxon>Eukaryota</taxon>
        <taxon>Metazoa</taxon>
        <taxon>Chordata</taxon>
        <taxon>Craniata</taxon>
        <taxon>Vertebrata</taxon>
        <taxon>Chondrichthyes</taxon>
        <taxon>Elasmobranchii</taxon>
        <taxon>Galeomorphii</taxon>
        <taxon>Galeoidea</taxon>
        <taxon>Orectolobiformes</taxon>
        <taxon>Hemiscylliidae</taxon>
        <taxon>Chiloscyllium</taxon>
    </lineage>
</organism>
<feature type="compositionally biased region" description="Acidic residues" evidence="1">
    <location>
        <begin position="65"/>
        <end position="76"/>
    </location>
</feature>